<dbReference type="RefSeq" id="WP_154326938.1">
    <property type="nucleotide sequence ID" value="NZ_CP045696.1"/>
</dbReference>
<keyword evidence="1" id="KW-0732">Signal</keyword>
<dbReference type="InterPro" id="IPR036116">
    <property type="entry name" value="FN3_sf"/>
</dbReference>
<keyword evidence="3" id="KW-1185">Reference proteome</keyword>
<name>A0A6L5XD85_9BACT</name>
<evidence type="ECO:0000256" key="1">
    <source>
        <dbReference type="SAM" id="SignalP"/>
    </source>
</evidence>
<comment type="caution">
    <text evidence="2">The sequence shown here is derived from an EMBL/GenBank/DDBJ whole genome shotgun (WGS) entry which is preliminary data.</text>
</comment>
<accession>A0A6L5XD85</accession>
<feature type="chain" id="PRO_5027053419" evidence="1">
    <location>
        <begin position="22"/>
        <end position="830"/>
    </location>
</feature>
<dbReference type="AlphaFoldDB" id="A0A6L5XD85"/>
<dbReference type="SUPFAM" id="SSF49265">
    <property type="entry name" value="Fibronectin type III"/>
    <property type="match status" value="1"/>
</dbReference>
<evidence type="ECO:0000313" key="2">
    <source>
        <dbReference type="EMBL" id="MSS16492.1"/>
    </source>
</evidence>
<proteinExistence type="predicted"/>
<feature type="signal peptide" evidence="1">
    <location>
        <begin position="1"/>
        <end position="21"/>
    </location>
</feature>
<reference evidence="2 3" key="1">
    <citation type="submission" date="2019-08" db="EMBL/GenBank/DDBJ databases">
        <title>In-depth cultivation of the pig gut microbiome towards novel bacterial diversity and tailored functional studies.</title>
        <authorList>
            <person name="Wylensek D."/>
            <person name="Hitch T.C.A."/>
            <person name="Clavel T."/>
        </authorList>
    </citation>
    <scope>NUCLEOTIDE SEQUENCE [LARGE SCALE GENOMIC DNA]</scope>
    <source>
        <strain evidence="2 3">Oil-RF-744-WCA-WT-10</strain>
    </source>
</reference>
<dbReference type="Proteomes" id="UP000483362">
    <property type="component" value="Unassembled WGS sequence"/>
</dbReference>
<organism evidence="2 3">
    <name type="scientific">Sodaliphilus pleomorphus</name>
    <dbReference type="NCBI Taxonomy" id="2606626"/>
    <lineage>
        <taxon>Bacteria</taxon>
        <taxon>Pseudomonadati</taxon>
        <taxon>Bacteroidota</taxon>
        <taxon>Bacteroidia</taxon>
        <taxon>Bacteroidales</taxon>
        <taxon>Muribaculaceae</taxon>
        <taxon>Sodaliphilus</taxon>
    </lineage>
</organism>
<evidence type="ECO:0000313" key="3">
    <source>
        <dbReference type="Proteomes" id="UP000483362"/>
    </source>
</evidence>
<sequence>MTKKTTMWAMLCMLITAPAWGQQVPFKPGAPSNGTKSISPVHANAAGTQGAAPLKAVEAQKLFEEHFDKFTAGSPEAPDSENLSGGSAGGYRIKQGMMNVEGWTGYHVYQAGGACALRAYESYGSTYYGHLSTPEAALYGEATITLRARRMPGATAGRVIISLCDNTSGVEDYKSFDLTAEWTEITYTSDKGTFNDQNIFQIEASDGEILLDDIVVTRKRTKIAAPVANPAENLSLNAFKASWQPVDGASQYLLNVYYKAMPQDIVPEGTMTEDFDGINLKADGNIDTANPNYPEGWIIDVSKAGSRDVLTANGDHASGKLAINFDAEGDYIISPATPAPIKRISFWVKPSTMEEDPNYNYSLLGVHILRENGEWEHIANLPNYWMQAGGGIYTFDSEVLGDYVRQVKLDMVSLSNCTFAIDDVTLTYESQPVPYPFISDLKVTDTAKVVENIDPEKEYYYYVTAQDGDLVSKPSATIWVDGITGIAPVVLPATAVTATGFTANWEPLPHAESYIVNLYEDITTQQPDQKVTLLHEDFDKIEDGTVDNPAAPQYYTPKMSLAKEGMANTDWTVLNPIWAKGMIGGKEVNEWSGAYGLVVSPLLPIKGGKNLEVEVTAVSTVESDTLYVVVMESPTATQAVMGLTIPFNKQKGSVTGTVVFEGRYLDMLEDGRLYHLGFGSQKGKNMFVDQVTVRQVRAQAGEQVRVPAQLVYPSDNAVAFDALNASSRYAYDVRAYRKKDFVEYTSAYSQVMPVSLVTAVDEPGTLPTAIAGSKGALDLTLGHTTRVAVYDITGRKVCDRQFGPGRHNVTLAPAIYIVKAGSQTAKVMVR</sequence>
<dbReference type="EMBL" id="VULT01000002">
    <property type="protein sequence ID" value="MSS16492.1"/>
    <property type="molecule type" value="Genomic_DNA"/>
</dbReference>
<protein>
    <submittedName>
        <fullName evidence="2">T9SS C-terminal target domain-containing protein</fullName>
    </submittedName>
</protein>
<gene>
    <name evidence="2" type="ORF">FYJ29_01705</name>
</gene>
<dbReference type="Gene3D" id="2.60.120.260">
    <property type="entry name" value="Galactose-binding domain-like"/>
    <property type="match status" value="1"/>
</dbReference>